<dbReference type="Proteomes" id="UP000011708">
    <property type="component" value="Chromosome"/>
</dbReference>
<comment type="caution">
    <text evidence="5">The sequence shown here is derived from an EMBL/GenBank/DDBJ whole genome shotgun (WGS) entry which is preliminary data.</text>
</comment>
<dbReference type="RefSeq" id="WP_002689067.1">
    <property type="nucleotide sequence ID" value="NZ_CM001794.1"/>
</dbReference>
<keyword evidence="2" id="KW-0238">DNA-binding</keyword>
<protein>
    <recommendedName>
        <fullName evidence="4">Tyr recombinase domain-containing protein</fullName>
    </recommendedName>
</protein>
<dbReference type="InterPro" id="IPR050090">
    <property type="entry name" value="Tyrosine_recombinase_XerCD"/>
</dbReference>
<dbReference type="GO" id="GO:0015074">
    <property type="term" value="P:DNA integration"/>
    <property type="evidence" value="ECO:0007669"/>
    <property type="project" value="InterPro"/>
</dbReference>
<dbReference type="Pfam" id="PF00589">
    <property type="entry name" value="Phage_integrase"/>
    <property type="match status" value="1"/>
</dbReference>
<dbReference type="PANTHER" id="PTHR30349">
    <property type="entry name" value="PHAGE INTEGRASE-RELATED"/>
    <property type="match status" value="1"/>
</dbReference>
<reference evidence="5" key="1">
    <citation type="submission" date="2012-01" db="EMBL/GenBank/DDBJ databases">
        <title>The Genome Sequence of Treponema denticola H1-T.</title>
        <authorList>
            <consortium name="The Broad Institute Genome Sequencing Platform"/>
            <person name="Earl A."/>
            <person name="Ward D."/>
            <person name="Feldgarden M."/>
            <person name="Gevers D."/>
            <person name="Blanton J.M."/>
            <person name="Fenno C.J."/>
            <person name="Baranova O.V."/>
            <person name="Mathney J."/>
            <person name="Dewhirst F.E."/>
            <person name="Izard J."/>
            <person name="Young S.K."/>
            <person name="Zeng Q."/>
            <person name="Gargeya S."/>
            <person name="Fitzgerald M."/>
            <person name="Haas B."/>
            <person name="Abouelleil A."/>
            <person name="Alvarado L."/>
            <person name="Arachchi H.M."/>
            <person name="Berlin A."/>
            <person name="Chapman S.B."/>
            <person name="Gearin G."/>
            <person name="Goldberg J."/>
            <person name="Griggs A."/>
            <person name="Gujja S."/>
            <person name="Hansen M."/>
            <person name="Heiman D."/>
            <person name="Howarth C."/>
            <person name="Larimer J."/>
            <person name="Lui A."/>
            <person name="MacDonald P.J.P."/>
            <person name="McCowen C."/>
            <person name="Montmayeur A."/>
            <person name="Murphy C."/>
            <person name="Neiman D."/>
            <person name="Pearson M."/>
            <person name="Priest M."/>
            <person name="Roberts A."/>
            <person name="Saif S."/>
            <person name="Shea T."/>
            <person name="Sisk P."/>
            <person name="Stolte C."/>
            <person name="Sykes S."/>
            <person name="Wortman J."/>
            <person name="Nusbaum C."/>
            <person name="Birren B."/>
        </authorList>
    </citation>
    <scope>NUCLEOTIDE SEQUENCE [LARGE SCALE GENOMIC DNA]</scope>
    <source>
        <strain evidence="5">H1-T</strain>
    </source>
</reference>
<dbReference type="AlphaFoldDB" id="M2C7Q0"/>
<accession>M2C7Q0</accession>
<dbReference type="Gene3D" id="1.10.150.130">
    <property type="match status" value="1"/>
</dbReference>
<dbReference type="CDD" id="cd00796">
    <property type="entry name" value="INT_Rci_Hp1_C"/>
    <property type="match status" value="1"/>
</dbReference>
<evidence type="ECO:0000259" key="4">
    <source>
        <dbReference type="PROSITE" id="PS51898"/>
    </source>
</evidence>
<dbReference type="GO" id="GO:0006310">
    <property type="term" value="P:DNA recombination"/>
    <property type="evidence" value="ECO:0007669"/>
    <property type="project" value="UniProtKB-KW"/>
</dbReference>
<dbReference type="PANTHER" id="PTHR30349:SF41">
    <property type="entry name" value="INTEGRASE_RECOMBINASE PROTEIN MJ0367-RELATED"/>
    <property type="match status" value="1"/>
</dbReference>
<dbReference type="Gene3D" id="1.10.443.10">
    <property type="entry name" value="Intergrase catalytic core"/>
    <property type="match status" value="1"/>
</dbReference>
<evidence type="ECO:0000313" key="5">
    <source>
        <dbReference type="EMBL" id="EMB29663.1"/>
    </source>
</evidence>
<evidence type="ECO:0000256" key="3">
    <source>
        <dbReference type="ARBA" id="ARBA00023172"/>
    </source>
</evidence>
<dbReference type="PATRIC" id="fig|999431.4.peg.1744"/>
<gene>
    <name evidence="5" type="ORF">HMPREF9725_01690</name>
</gene>
<comment type="similarity">
    <text evidence="1">Belongs to the 'phage' integrase family.</text>
</comment>
<sequence>MSKKDYLILSARNGRHCAVKFLNSATGKYMPAVSLGTSNKKEAQKIVIDWLKNGIPDKGKIQELEARDYVFNLIKRDSFTLEQADEVLKLLKLRGFLSEDVQLKNASTPLLKDYVSEFWDFEKSLYVKEKKLQGEKIGFSHCKSMIQLARKHAFPVLGDKHLSELSVEKINAFLLSCQDKGLASRTINNISVSIVKPLKFAYEKKIIKEDFNISLYRFSLPGRDRGILTREETARLFAAEWKDKKSYLASLLASQTGARLGEIQALRKDDIGLDRLFIRHSWSDIEGLKSTKTGESRVVPLMPEMREALLDLVDSDSNPWRNSDNPFIFWSAKPSIPIHRHTLNDAFKEALSQIGIDEAERKERNIVFHSWRHYVATYLANNVKKRTGMGITGHKDERTFDGYSDHEVDTDFDEKMEALKGLVNYTPTQQKKEKIKFS</sequence>
<dbReference type="PROSITE" id="PS51898">
    <property type="entry name" value="TYR_RECOMBINASE"/>
    <property type="match status" value="1"/>
</dbReference>
<proteinExistence type="inferred from homology"/>
<dbReference type="InterPro" id="IPR010998">
    <property type="entry name" value="Integrase_recombinase_N"/>
</dbReference>
<organism evidence="5">
    <name type="scientific">Treponema denticola H1-T</name>
    <dbReference type="NCBI Taxonomy" id="999431"/>
    <lineage>
        <taxon>Bacteria</taxon>
        <taxon>Pseudomonadati</taxon>
        <taxon>Spirochaetota</taxon>
        <taxon>Spirochaetia</taxon>
        <taxon>Spirochaetales</taxon>
        <taxon>Treponemataceae</taxon>
        <taxon>Treponema</taxon>
    </lineage>
</organism>
<dbReference type="InterPro" id="IPR013762">
    <property type="entry name" value="Integrase-like_cat_sf"/>
</dbReference>
<dbReference type="EMBL" id="AGDW01000019">
    <property type="protein sequence ID" value="EMB29663.1"/>
    <property type="molecule type" value="Genomic_DNA"/>
</dbReference>
<dbReference type="GO" id="GO:0003677">
    <property type="term" value="F:DNA binding"/>
    <property type="evidence" value="ECO:0007669"/>
    <property type="project" value="UniProtKB-KW"/>
</dbReference>
<dbReference type="InterPro" id="IPR011010">
    <property type="entry name" value="DNA_brk_join_enz"/>
</dbReference>
<evidence type="ECO:0000256" key="1">
    <source>
        <dbReference type="ARBA" id="ARBA00008857"/>
    </source>
</evidence>
<dbReference type="HOGENOM" id="CLU_053688_0_0_12"/>
<name>M2C7Q0_TREDN</name>
<keyword evidence="3" id="KW-0233">DNA recombination</keyword>
<dbReference type="SUPFAM" id="SSF56349">
    <property type="entry name" value="DNA breaking-rejoining enzymes"/>
    <property type="match status" value="1"/>
</dbReference>
<evidence type="ECO:0000256" key="2">
    <source>
        <dbReference type="ARBA" id="ARBA00023125"/>
    </source>
</evidence>
<feature type="domain" description="Tyr recombinase" evidence="4">
    <location>
        <begin position="223"/>
        <end position="420"/>
    </location>
</feature>
<dbReference type="InterPro" id="IPR002104">
    <property type="entry name" value="Integrase_catalytic"/>
</dbReference>